<name>A0A2N1J0U8_9BACT</name>
<dbReference type="Pfam" id="PF07103">
    <property type="entry name" value="DUF1365"/>
    <property type="match status" value="1"/>
</dbReference>
<comment type="caution">
    <text evidence="1">The sequence shown here is derived from an EMBL/GenBank/DDBJ whole genome shotgun (WGS) entry which is preliminary data.</text>
</comment>
<dbReference type="PANTHER" id="PTHR33973:SF4">
    <property type="entry name" value="OS07G0153300 PROTEIN"/>
    <property type="match status" value="1"/>
</dbReference>
<dbReference type="OrthoDB" id="9778801at2"/>
<reference evidence="1 2" key="1">
    <citation type="submission" date="2017-09" db="EMBL/GenBank/DDBJ databases">
        <title>Genomics of the genus Arcobacter.</title>
        <authorList>
            <person name="Perez-Cataluna A."/>
            <person name="Figueras M.J."/>
            <person name="Salas-Masso N."/>
        </authorList>
    </citation>
    <scope>NUCLEOTIDE SEQUENCE [LARGE SCALE GENOMIC DNA]</scope>
    <source>
        <strain evidence="1 2">DSM 18005</strain>
    </source>
</reference>
<dbReference type="InterPro" id="IPR010775">
    <property type="entry name" value="DUF1365"/>
</dbReference>
<organism evidence="1 2">
    <name type="scientific">Malaciobacter halophilus</name>
    <dbReference type="NCBI Taxonomy" id="197482"/>
    <lineage>
        <taxon>Bacteria</taxon>
        <taxon>Pseudomonadati</taxon>
        <taxon>Campylobacterota</taxon>
        <taxon>Epsilonproteobacteria</taxon>
        <taxon>Campylobacterales</taxon>
        <taxon>Arcobacteraceae</taxon>
        <taxon>Malaciobacter</taxon>
    </lineage>
</organism>
<dbReference type="PANTHER" id="PTHR33973">
    <property type="entry name" value="OS07G0153300 PROTEIN"/>
    <property type="match status" value="1"/>
</dbReference>
<dbReference type="KEGG" id="ahs:AHALO_0630"/>
<sequence length="248" mass="29800">MSHQFLEGKIYHKRFEPKQHQFTYGFYLLDIDLDDFKSLQNQKYFSINSLNLFSFYAKDHFGKSEDFIQNVEELLNKFDIEKKDISLRFITLPRIFNFVFNPISLLLVIKNNKPIYMLAEVNNYNGGKTIYDLKLKEQKNSKYKATITKNMYVSPFFNKDGTYFFTLTFKPQLLSLKIDYHEKNNKSLTAIFSGKPITFSSKNILKLFFKYWFLTTFVVTRTFWQAIKLYKKSLKWHSPTKQDKIRRF</sequence>
<keyword evidence="2" id="KW-1185">Reference proteome</keyword>
<evidence type="ECO:0000313" key="2">
    <source>
        <dbReference type="Proteomes" id="UP000233248"/>
    </source>
</evidence>
<dbReference type="RefSeq" id="WP_101185420.1">
    <property type="nucleotide sequence ID" value="NZ_CP031218.1"/>
</dbReference>
<evidence type="ECO:0000313" key="1">
    <source>
        <dbReference type="EMBL" id="PKI80183.1"/>
    </source>
</evidence>
<dbReference type="EMBL" id="NXIF01000040">
    <property type="protein sequence ID" value="PKI80183.1"/>
    <property type="molecule type" value="Genomic_DNA"/>
</dbReference>
<gene>
    <name evidence="1" type="ORF">CP960_10525</name>
</gene>
<dbReference type="AlphaFoldDB" id="A0A2N1J0U8"/>
<proteinExistence type="predicted"/>
<accession>A0A2N1J0U8</accession>
<dbReference type="Proteomes" id="UP000233248">
    <property type="component" value="Unassembled WGS sequence"/>
</dbReference>
<protein>
    <submittedName>
        <fullName evidence="1">DUF1365 domain-containing protein</fullName>
    </submittedName>
</protein>